<reference evidence="4 5" key="1">
    <citation type="submission" date="2018-06" db="EMBL/GenBank/DDBJ databases">
        <authorList>
            <consortium name="Pathogen Informatics"/>
            <person name="Doyle S."/>
        </authorList>
    </citation>
    <scope>NUCLEOTIDE SEQUENCE [LARGE SCALE GENOMIC DNA]</scope>
    <source>
        <strain evidence="4 5">NCTC6133</strain>
    </source>
</reference>
<keyword evidence="4" id="KW-0560">Oxidoreductase</keyword>
<dbReference type="PANTHER" id="PTHR43026">
    <property type="entry name" value="2-HYDROXYACID DEHYDROGENASE HOMOLOG 1-RELATED"/>
    <property type="match status" value="1"/>
</dbReference>
<dbReference type="GO" id="GO:0008720">
    <property type="term" value="F:D-lactate dehydrogenase (NAD+) activity"/>
    <property type="evidence" value="ECO:0007669"/>
    <property type="project" value="UniProtKB-EC"/>
</dbReference>
<accession>A0A380DX83</accession>
<name>A0A380DX83_STAAU</name>
<dbReference type="SUPFAM" id="SSF52283">
    <property type="entry name" value="Formate/glycerate dehydrogenase catalytic domain-like"/>
    <property type="match status" value="1"/>
</dbReference>
<evidence type="ECO:0000313" key="5">
    <source>
        <dbReference type="Proteomes" id="UP000255091"/>
    </source>
</evidence>
<feature type="domain" description="D-isomer specific 2-hydroxyacid dehydrogenase catalytic" evidence="3">
    <location>
        <begin position="18"/>
        <end position="134"/>
    </location>
</feature>
<dbReference type="Proteomes" id="UP000255091">
    <property type="component" value="Unassembled WGS sequence"/>
</dbReference>
<dbReference type="Pfam" id="PF00389">
    <property type="entry name" value="2-Hacid_dh"/>
    <property type="match status" value="1"/>
</dbReference>
<dbReference type="EMBL" id="UHAP01000001">
    <property type="protein sequence ID" value="SUK61521.1"/>
    <property type="molecule type" value="Genomic_DNA"/>
</dbReference>
<keyword evidence="2" id="KW-0812">Transmembrane</keyword>
<keyword evidence="2" id="KW-1133">Transmembrane helix</keyword>
<proteinExistence type="predicted"/>
<gene>
    <name evidence="4" type="primary">ldhD_2</name>
    <name evidence="4" type="ORF">NCTC6133_03442</name>
</gene>
<dbReference type="AlphaFoldDB" id="A0A380DX83"/>
<evidence type="ECO:0000256" key="2">
    <source>
        <dbReference type="SAM" id="Phobius"/>
    </source>
</evidence>
<sequence length="213" mass="24438">MNNKVKGDVKMTKIKIMSVRDEDMPYIKAWAEKHHVEVDITKEALTDDNVEGVAGYDGLSLSQQIPLSEHVYKRLNELGIKQIAQRSAGFDTYDLELANKYNLIVSNVPSYSPNSIAEFAVTQAINVVRHFNQIQTKVREHDFRWEPTILSKSIKDLKVAVIGTGRIGRVVADIFAMVIKVMWSHMIRFLMLKLQRMSITKIRLRKRLKVLIS</sequence>
<organism evidence="4 5">
    <name type="scientific">Staphylococcus aureus</name>
    <dbReference type="NCBI Taxonomy" id="1280"/>
    <lineage>
        <taxon>Bacteria</taxon>
        <taxon>Bacillati</taxon>
        <taxon>Bacillota</taxon>
        <taxon>Bacilli</taxon>
        <taxon>Bacillales</taxon>
        <taxon>Staphylococcaceae</taxon>
        <taxon>Staphylococcus</taxon>
    </lineage>
</organism>
<dbReference type="GO" id="GO:0051287">
    <property type="term" value="F:NAD binding"/>
    <property type="evidence" value="ECO:0007669"/>
    <property type="project" value="InterPro"/>
</dbReference>
<dbReference type="PANTHER" id="PTHR43026:SF1">
    <property type="entry name" value="2-HYDROXYACID DEHYDROGENASE HOMOLOG 1-RELATED"/>
    <property type="match status" value="1"/>
</dbReference>
<dbReference type="EC" id="1.1.1.28" evidence="4"/>
<keyword evidence="1" id="KW-0520">NAD</keyword>
<keyword evidence="2" id="KW-0472">Membrane</keyword>
<protein>
    <submittedName>
        <fullName evidence="4">D-lactate dehydrogenase</fullName>
        <ecNumber evidence="4">1.1.1.28</ecNumber>
    </submittedName>
</protein>
<dbReference type="InterPro" id="IPR058205">
    <property type="entry name" value="D-LDH-like"/>
</dbReference>
<feature type="transmembrane region" description="Helical" evidence="2">
    <location>
        <begin position="174"/>
        <end position="191"/>
    </location>
</feature>
<dbReference type="Gene3D" id="3.40.50.720">
    <property type="entry name" value="NAD(P)-binding Rossmann-like Domain"/>
    <property type="match status" value="2"/>
</dbReference>
<evidence type="ECO:0000313" key="4">
    <source>
        <dbReference type="EMBL" id="SUK61521.1"/>
    </source>
</evidence>
<evidence type="ECO:0000256" key="1">
    <source>
        <dbReference type="ARBA" id="ARBA00023027"/>
    </source>
</evidence>
<evidence type="ECO:0000259" key="3">
    <source>
        <dbReference type="Pfam" id="PF00389"/>
    </source>
</evidence>
<dbReference type="InterPro" id="IPR006139">
    <property type="entry name" value="D-isomer_2_OHA_DH_cat_dom"/>
</dbReference>